<organism evidence="2 3">
    <name type="scientific">Limnoglobus roseus</name>
    <dbReference type="NCBI Taxonomy" id="2598579"/>
    <lineage>
        <taxon>Bacteria</taxon>
        <taxon>Pseudomonadati</taxon>
        <taxon>Planctomycetota</taxon>
        <taxon>Planctomycetia</taxon>
        <taxon>Gemmatales</taxon>
        <taxon>Gemmataceae</taxon>
        <taxon>Limnoglobus</taxon>
    </lineage>
</organism>
<dbReference type="RefSeq" id="WP_149114492.1">
    <property type="nucleotide sequence ID" value="NZ_CP042425.1"/>
</dbReference>
<accession>A0A5C1AQ44</accession>
<sequence>MMFTTSMAVLALSGLLGTNLAVQPAWQTDYKAALTLSAKEHKPLAVFITKGAAKNLDQLPDAAAKVLKTNYIAVTINSDDATGKELAVAFGMTEGVIISDATGAKQALRIEGQTNPTDLPQTLERLAQPSHVTTTTEVYGAAPSVTSTVVPSYYTPAPYCKNCQQQQYRR</sequence>
<dbReference type="KEGG" id="lrs:PX52LOC_07261"/>
<evidence type="ECO:0000313" key="3">
    <source>
        <dbReference type="Proteomes" id="UP000324974"/>
    </source>
</evidence>
<evidence type="ECO:0000256" key="1">
    <source>
        <dbReference type="SAM" id="SignalP"/>
    </source>
</evidence>
<dbReference type="OrthoDB" id="269677at2"/>
<feature type="chain" id="PRO_5022713067" evidence="1">
    <location>
        <begin position="22"/>
        <end position="170"/>
    </location>
</feature>
<keyword evidence="1" id="KW-0732">Signal</keyword>
<gene>
    <name evidence="2" type="ORF">PX52LOC_07261</name>
</gene>
<keyword evidence="3" id="KW-1185">Reference proteome</keyword>
<proteinExistence type="predicted"/>
<dbReference type="AlphaFoldDB" id="A0A5C1AQ44"/>
<reference evidence="3" key="1">
    <citation type="submission" date="2019-08" db="EMBL/GenBank/DDBJ databases">
        <title>Limnoglobus roseus gen. nov., sp. nov., a novel freshwater planctomycete with a giant genome from the family Gemmataceae.</title>
        <authorList>
            <person name="Kulichevskaya I.S."/>
            <person name="Naumoff D.G."/>
            <person name="Miroshnikov K."/>
            <person name="Ivanova A."/>
            <person name="Philippov D.A."/>
            <person name="Hakobyan A."/>
            <person name="Rijpstra I.C."/>
            <person name="Sinninghe Damste J.S."/>
            <person name="Liesack W."/>
            <person name="Dedysh S.N."/>
        </authorList>
    </citation>
    <scope>NUCLEOTIDE SEQUENCE [LARGE SCALE GENOMIC DNA]</scope>
    <source>
        <strain evidence="3">PX52</strain>
    </source>
</reference>
<feature type="signal peptide" evidence="1">
    <location>
        <begin position="1"/>
        <end position="21"/>
    </location>
</feature>
<evidence type="ECO:0000313" key="2">
    <source>
        <dbReference type="EMBL" id="QEL20173.1"/>
    </source>
</evidence>
<protein>
    <submittedName>
        <fullName evidence="2">Thioredoxin family protein</fullName>
    </submittedName>
</protein>
<dbReference type="EMBL" id="CP042425">
    <property type="protein sequence ID" value="QEL20173.1"/>
    <property type="molecule type" value="Genomic_DNA"/>
</dbReference>
<name>A0A5C1AQ44_9BACT</name>
<dbReference type="Proteomes" id="UP000324974">
    <property type="component" value="Chromosome"/>
</dbReference>